<evidence type="ECO:0000256" key="1">
    <source>
        <dbReference type="SAM" id="MobiDB-lite"/>
    </source>
</evidence>
<dbReference type="EMBL" id="JAAALK010000286">
    <property type="protein sequence ID" value="KAG8062637.1"/>
    <property type="molecule type" value="Genomic_DNA"/>
</dbReference>
<name>A0A8J5S8F3_ZIZPA</name>
<sequence>MPHRCASDLTTASHRHTSDLRDAASAHSPVVMSSRALRQDSGHRLEGLVTGHRFLHSSRLQDHHLQLPVLFILQSNRLSVL</sequence>
<evidence type="ECO:0000313" key="3">
    <source>
        <dbReference type="Proteomes" id="UP000729402"/>
    </source>
</evidence>
<reference evidence="2" key="2">
    <citation type="submission" date="2021-02" db="EMBL/GenBank/DDBJ databases">
        <authorList>
            <person name="Kimball J.A."/>
            <person name="Haas M.W."/>
            <person name="Macchietto M."/>
            <person name="Kono T."/>
            <person name="Duquette J."/>
            <person name="Shao M."/>
        </authorList>
    </citation>
    <scope>NUCLEOTIDE SEQUENCE</scope>
    <source>
        <tissue evidence="2">Fresh leaf tissue</tissue>
    </source>
</reference>
<protein>
    <submittedName>
        <fullName evidence="2">Uncharacterized protein</fullName>
    </submittedName>
</protein>
<dbReference type="Proteomes" id="UP000729402">
    <property type="component" value="Unassembled WGS sequence"/>
</dbReference>
<keyword evidence="3" id="KW-1185">Reference proteome</keyword>
<comment type="caution">
    <text evidence="2">The sequence shown here is derived from an EMBL/GenBank/DDBJ whole genome shotgun (WGS) entry which is preliminary data.</text>
</comment>
<proteinExistence type="predicted"/>
<reference evidence="2" key="1">
    <citation type="journal article" date="2021" name="bioRxiv">
        <title>Whole Genome Assembly and Annotation of Northern Wild Rice, Zizania palustris L., Supports a Whole Genome Duplication in the Zizania Genus.</title>
        <authorList>
            <person name="Haas M."/>
            <person name="Kono T."/>
            <person name="Macchietto M."/>
            <person name="Millas R."/>
            <person name="McGilp L."/>
            <person name="Shao M."/>
            <person name="Duquette J."/>
            <person name="Hirsch C.N."/>
            <person name="Kimball J."/>
        </authorList>
    </citation>
    <scope>NUCLEOTIDE SEQUENCE</scope>
    <source>
        <tissue evidence="2">Fresh leaf tissue</tissue>
    </source>
</reference>
<organism evidence="2 3">
    <name type="scientific">Zizania palustris</name>
    <name type="common">Northern wild rice</name>
    <dbReference type="NCBI Taxonomy" id="103762"/>
    <lineage>
        <taxon>Eukaryota</taxon>
        <taxon>Viridiplantae</taxon>
        <taxon>Streptophyta</taxon>
        <taxon>Embryophyta</taxon>
        <taxon>Tracheophyta</taxon>
        <taxon>Spermatophyta</taxon>
        <taxon>Magnoliopsida</taxon>
        <taxon>Liliopsida</taxon>
        <taxon>Poales</taxon>
        <taxon>Poaceae</taxon>
        <taxon>BOP clade</taxon>
        <taxon>Oryzoideae</taxon>
        <taxon>Oryzeae</taxon>
        <taxon>Zizaniinae</taxon>
        <taxon>Zizania</taxon>
    </lineage>
</organism>
<dbReference type="AlphaFoldDB" id="A0A8J5S8F3"/>
<accession>A0A8J5S8F3</accession>
<evidence type="ECO:0000313" key="2">
    <source>
        <dbReference type="EMBL" id="KAG8062637.1"/>
    </source>
</evidence>
<feature type="region of interest" description="Disordered" evidence="1">
    <location>
        <begin position="1"/>
        <end position="32"/>
    </location>
</feature>
<gene>
    <name evidence="2" type="ORF">GUJ93_ZPchr0003g18387</name>
</gene>